<dbReference type="AlphaFoldDB" id="A0A2N1PNG5"/>
<evidence type="ECO:0000313" key="13">
    <source>
        <dbReference type="EMBL" id="PKK89867.1"/>
    </source>
</evidence>
<dbReference type="Pfam" id="PF01544">
    <property type="entry name" value="CorA"/>
    <property type="match status" value="1"/>
</dbReference>
<dbReference type="CDD" id="cd12828">
    <property type="entry name" value="TmCorA-like_1"/>
    <property type="match status" value="1"/>
</dbReference>
<dbReference type="Gene3D" id="1.20.58.340">
    <property type="entry name" value="Magnesium transport protein CorA, transmembrane region"/>
    <property type="match status" value="2"/>
</dbReference>
<evidence type="ECO:0000256" key="10">
    <source>
        <dbReference type="ARBA" id="ARBA00034269"/>
    </source>
</evidence>
<dbReference type="SUPFAM" id="SSF143865">
    <property type="entry name" value="CorA soluble domain-like"/>
    <property type="match status" value="1"/>
</dbReference>
<evidence type="ECO:0000256" key="8">
    <source>
        <dbReference type="ARBA" id="ARBA00023065"/>
    </source>
</evidence>
<keyword evidence="9 12" id="KW-0472">Membrane</keyword>
<dbReference type="InterPro" id="IPR004488">
    <property type="entry name" value="Mg/Co-transport_prot_CorA"/>
</dbReference>
<keyword evidence="5 12" id="KW-0812">Transmembrane</keyword>
<dbReference type="GO" id="GO:0005886">
    <property type="term" value="C:plasma membrane"/>
    <property type="evidence" value="ECO:0007669"/>
    <property type="project" value="UniProtKB-SubCell"/>
</dbReference>
<feature type="transmembrane region" description="Helical" evidence="12">
    <location>
        <begin position="353"/>
        <end position="372"/>
    </location>
</feature>
<dbReference type="NCBIfam" id="TIGR00383">
    <property type="entry name" value="corA"/>
    <property type="match status" value="1"/>
</dbReference>
<evidence type="ECO:0000256" key="5">
    <source>
        <dbReference type="ARBA" id="ARBA00022692"/>
    </source>
</evidence>
<dbReference type="PANTHER" id="PTHR46494:SF1">
    <property type="entry name" value="CORA FAMILY METAL ION TRANSPORTER (EUROFUNG)"/>
    <property type="match status" value="1"/>
</dbReference>
<proteinExistence type="inferred from homology"/>
<keyword evidence="3 12" id="KW-0813">Transport</keyword>
<evidence type="ECO:0000256" key="11">
    <source>
        <dbReference type="ARBA" id="ARBA00045497"/>
    </source>
</evidence>
<dbReference type="GO" id="GO:0015095">
    <property type="term" value="F:magnesium ion transmembrane transporter activity"/>
    <property type="evidence" value="ECO:0007669"/>
    <property type="project" value="UniProtKB-UniRule"/>
</dbReference>
<organism evidence="13 14">
    <name type="scientific">Candidatus Wallbacteria bacterium HGW-Wallbacteria-1</name>
    <dbReference type="NCBI Taxonomy" id="2013854"/>
    <lineage>
        <taxon>Bacteria</taxon>
        <taxon>Candidatus Walliibacteriota</taxon>
    </lineage>
</organism>
<dbReference type="EMBL" id="PGXC01000010">
    <property type="protein sequence ID" value="PKK89867.1"/>
    <property type="molecule type" value="Genomic_DNA"/>
</dbReference>
<comment type="caution">
    <text evidence="13">The sequence shown here is derived from an EMBL/GenBank/DDBJ whole genome shotgun (WGS) entry which is preliminary data.</text>
</comment>
<dbReference type="InterPro" id="IPR045861">
    <property type="entry name" value="CorA_cytoplasmic_dom"/>
</dbReference>
<keyword evidence="6 12" id="KW-0460">Magnesium</keyword>
<keyword evidence="4 12" id="KW-1003">Cell membrane</keyword>
<dbReference type="GO" id="GO:0050897">
    <property type="term" value="F:cobalt ion binding"/>
    <property type="evidence" value="ECO:0007669"/>
    <property type="project" value="TreeGrafter"/>
</dbReference>
<accession>A0A2N1PNG5</accession>
<dbReference type="PANTHER" id="PTHR46494">
    <property type="entry name" value="CORA FAMILY METAL ION TRANSPORTER (EUROFUNG)"/>
    <property type="match status" value="1"/>
</dbReference>
<dbReference type="Proteomes" id="UP000233256">
    <property type="component" value="Unassembled WGS sequence"/>
</dbReference>
<dbReference type="GO" id="GO:0000287">
    <property type="term" value="F:magnesium ion binding"/>
    <property type="evidence" value="ECO:0007669"/>
    <property type="project" value="TreeGrafter"/>
</dbReference>
<comment type="function">
    <text evidence="11">Mediates influx of magnesium ions. Alternates between open and closed states. Activated by low cytoplasmic Mg(2+) levels. Inactive when cytoplasmic Mg(2+) levels are high.</text>
</comment>
<keyword evidence="8 12" id="KW-0406">Ion transport</keyword>
<keyword evidence="7 12" id="KW-1133">Transmembrane helix</keyword>
<evidence type="ECO:0000256" key="9">
    <source>
        <dbReference type="ARBA" id="ARBA00023136"/>
    </source>
</evidence>
<dbReference type="FunFam" id="1.20.58.340:FF:000004">
    <property type="entry name" value="Magnesium transport protein CorA"/>
    <property type="match status" value="1"/>
</dbReference>
<feature type="transmembrane region" description="Helical" evidence="12">
    <location>
        <begin position="320"/>
        <end position="341"/>
    </location>
</feature>
<dbReference type="SUPFAM" id="SSF144083">
    <property type="entry name" value="Magnesium transport protein CorA, transmembrane region"/>
    <property type="match status" value="1"/>
</dbReference>
<dbReference type="InterPro" id="IPR045863">
    <property type="entry name" value="CorA_TM1_TM2"/>
</dbReference>
<comment type="similarity">
    <text evidence="2 12">Belongs to the CorA metal ion transporter (MIT) (TC 1.A.35) family.</text>
</comment>
<evidence type="ECO:0000256" key="2">
    <source>
        <dbReference type="ARBA" id="ARBA00009765"/>
    </source>
</evidence>
<comment type="subcellular location">
    <subcellularLocation>
        <location evidence="1">Cell membrane</location>
        <topology evidence="1">Multi-pass membrane protein</topology>
    </subcellularLocation>
    <subcellularLocation>
        <location evidence="12">Membrane</location>
        <topology evidence="12">Multi-pass membrane protein</topology>
    </subcellularLocation>
</comment>
<sequence>MNNSNSKTMDKIRNKLVDTHKEGLQPGVLMHAGDHDISPLNMLVTDYGPEEAKTFKSSNIDDILGSNPGLCGNREPGKIRWVHFHGLPESAIIEKMGKHLGLHNLIMEDILHTTQRPKMEELEGIKFITLRRPFKKWHKQDSAMSNEQISILATPGWVISLESFPADFFEPVRERIMGNKGRIRKMGTDYLLYALMDRTADSYFTIFEKISEQSSALEEAIITDPKPEHLRSIHSLRRILTVMRKAVWPLRDICAEMIREMKTPDSSEDNSQDITPFLRDLQDHALRLMDSLETNRDLVSSLQDLHLSTVGNRTNDIMKVLTIISTCFMPMTFIAGVYGMNFDIIPELKWTNGYFYAWGLMIIAALSMLSFFRNKKWL</sequence>
<protein>
    <recommendedName>
        <fullName evidence="12">Magnesium transport protein CorA</fullName>
    </recommendedName>
</protein>
<evidence type="ECO:0000256" key="1">
    <source>
        <dbReference type="ARBA" id="ARBA00004651"/>
    </source>
</evidence>
<gene>
    <name evidence="12 13" type="primary">corA</name>
    <name evidence="13" type="ORF">CVV64_11990</name>
</gene>
<dbReference type="InterPro" id="IPR002523">
    <property type="entry name" value="MgTranspt_CorA/ZnTranspt_ZntB"/>
</dbReference>
<evidence type="ECO:0000313" key="14">
    <source>
        <dbReference type="Proteomes" id="UP000233256"/>
    </source>
</evidence>
<evidence type="ECO:0000256" key="12">
    <source>
        <dbReference type="RuleBase" id="RU362010"/>
    </source>
</evidence>
<name>A0A2N1PNG5_9BACT</name>
<dbReference type="GO" id="GO:0015087">
    <property type="term" value="F:cobalt ion transmembrane transporter activity"/>
    <property type="evidence" value="ECO:0007669"/>
    <property type="project" value="UniProtKB-UniRule"/>
</dbReference>
<evidence type="ECO:0000256" key="3">
    <source>
        <dbReference type="ARBA" id="ARBA00022448"/>
    </source>
</evidence>
<reference evidence="13 14" key="1">
    <citation type="journal article" date="2017" name="ISME J.">
        <title>Potential for microbial H2 and metal transformations associated with novel bacteria and archaea in deep terrestrial subsurface sediments.</title>
        <authorList>
            <person name="Hernsdorf A.W."/>
            <person name="Amano Y."/>
            <person name="Miyakawa K."/>
            <person name="Ise K."/>
            <person name="Suzuki Y."/>
            <person name="Anantharaman K."/>
            <person name="Probst A."/>
            <person name="Burstein D."/>
            <person name="Thomas B.C."/>
            <person name="Banfield J.F."/>
        </authorList>
    </citation>
    <scope>NUCLEOTIDE SEQUENCE [LARGE SCALE GENOMIC DNA]</scope>
    <source>
        <strain evidence="13">HGW-Wallbacteria-1</strain>
    </source>
</reference>
<evidence type="ECO:0000256" key="7">
    <source>
        <dbReference type="ARBA" id="ARBA00022989"/>
    </source>
</evidence>
<dbReference type="Gene3D" id="3.30.460.20">
    <property type="entry name" value="CorA soluble domain-like"/>
    <property type="match status" value="1"/>
</dbReference>
<evidence type="ECO:0000256" key="4">
    <source>
        <dbReference type="ARBA" id="ARBA00022475"/>
    </source>
</evidence>
<comment type="catalytic activity">
    <reaction evidence="10">
        <text>Mg(2+)(in) = Mg(2+)(out)</text>
        <dbReference type="Rhea" id="RHEA:29827"/>
        <dbReference type="ChEBI" id="CHEBI:18420"/>
    </reaction>
</comment>
<evidence type="ECO:0000256" key="6">
    <source>
        <dbReference type="ARBA" id="ARBA00022842"/>
    </source>
</evidence>